<dbReference type="Pfam" id="PF02348">
    <property type="entry name" value="CTP_transf_3"/>
    <property type="match status" value="1"/>
</dbReference>
<sequence>MTDIIAIIPARSGSKSLADKNIKLLSGHPLIAYSIAAARLSREIDRIIVSTNSEKYADIARQYGAEVPFIRPDRYSTDTSTDRDFLIHAMEWLKDNEDNVPEYWVHLRPTTPLRIPKIIDDAINIIKDDESSTSLRSGHKAPESPLKWFVKSDKYFKGLIDNEKYNLQKESFEQIYVPNGYVDIVKASFMLNNKKIHGDKMI</sequence>
<dbReference type="AlphaFoldDB" id="A0A383EAW7"/>
<protein>
    <recommendedName>
        <fullName evidence="2">Cytidylyltransferase</fullName>
    </recommendedName>
</protein>
<proteinExistence type="predicted"/>
<accession>A0A383EAW7</accession>
<gene>
    <name evidence="1" type="ORF">METZ01_LOCUS506359</name>
</gene>
<evidence type="ECO:0008006" key="2">
    <source>
        <dbReference type="Google" id="ProtNLM"/>
    </source>
</evidence>
<organism evidence="1">
    <name type="scientific">marine metagenome</name>
    <dbReference type="NCBI Taxonomy" id="408172"/>
    <lineage>
        <taxon>unclassified sequences</taxon>
        <taxon>metagenomes</taxon>
        <taxon>ecological metagenomes</taxon>
    </lineage>
</organism>
<feature type="non-terminal residue" evidence="1">
    <location>
        <position position="202"/>
    </location>
</feature>
<dbReference type="InterPro" id="IPR003329">
    <property type="entry name" value="Cytidylyl_trans"/>
</dbReference>
<dbReference type="Gene3D" id="3.90.550.10">
    <property type="entry name" value="Spore Coat Polysaccharide Biosynthesis Protein SpsA, Chain A"/>
    <property type="match status" value="1"/>
</dbReference>
<dbReference type="InterPro" id="IPR029044">
    <property type="entry name" value="Nucleotide-diphossugar_trans"/>
</dbReference>
<dbReference type="GO" id="GO:0008781">
    <property type="term" value="F:N-acylneuraminate cytidylyltransferase activity"/>
    <property type="evidence" value="ECO:0007669"/>
    <property type="project" value="TreeGrafter"/>
</dbReference>
<dbReference type="SUPFAM" id="SSF53448">
    <property type="entry name" value="Nucleotide-diphospho-sugar transferases"/>
    <property type="match status" value="1"/>
</dbReference>
<feature type="non-terminal residue" evidence="1">
    <location>
        <position position="1"/>
    </location>
</feature>
<dbReference type="EMBL" id="UINC01224055">
    <property type="protein sequence ID" value="SVE53505.1"/>
    <property type="molecule type" value="Genomic_DNA"/>
</dbReference>
<dbReference type="CDD" id="cd02513">
    <property type="entry name" value="CMP-NeuAc_Synthase"/>
    <property type="match status" value="1"/>
</dbReference>
<reference evidence="1" key="1">
    <citation type="submission" date="2018-05" db="EMBL/GenBank/DDBJ databases">
        <authorList>
            <person name="Lanie J.A."/>
            <person name="Ng W.-L."/>
            <person name="Kazmierczak K.M."/>
            <person name="Andrzejewski T.M."/>
            <person name="Davidsen T.M."/>
            <person name="Wayne K.J."/>
            <person name="Tettelin H."/>
            <person name="Glass J.I."/>
            <person name="Rusch D."/>
            <person name="Podicherti R."/>
            <person name="Tsui H.-C.T."/>
            <person name="Winkler M.E."/>
        </authorList>
    </citation>
    <scope>NUCLEOTIDE SEQUENCE</scope>
</reference>
<dbReference type="PANTHER" id="PTHR21485">
    <property type="entry name" value="HAD SUPERFAMILY MEMBERS CMAS AND KDSC"/>
    <property type="match status" value="1"/>
</dbReference>
<name>A0A383EAW7_9ZZZZ</name>
<dbReference type="InterPro" id="IPR050793">
    <property type="entry name" value="CMP-NeuNAc_synthase"/>
</dbReference>
<dbReference type="PANTHER" id="PTHR21485:SF6">
    <property type="entry name" value="N-ACYLNEURAMINATE CYTIDYLYLTRANSFERASE-RELATED"/>
    <property type="match status" value="1"/>
</dbReference>
<evidence type="ECO:0000313" key="1">
    <source>
        <dbReference type="EMBL" id="SVE53505.1"/>
    </source>
</evidence>